<reference evidence="2 3" key="1">
    <citation type="submission" date="2024-02" db="EMBL/GenBank/DDBJ databases">
        <authorList>
            <person name="Saticioglu I.B."/>
        </authorList>
    </citation>
    <scope>NUCLEOTIDE SEQUENCE [LARGE SCALE GENOMIC DNA]</scope>
    <source>
        <strain evidence="2 3">Mu-80</strain>
    </source>
</reference>
<dbReference type="Gene3D" id="3.30.420.40">
    <property type="match status" value="2"/>
</dbReference>
<dbReference type="PANTHER" id="PTHR18964:SF149">
    <property type="entry name" value="BIFUNCTIONAL UDP-N-ACETYLGLUCOSAMINE 2-EPIMERASE_N-ACETYLMANNOSAMINE KINASE"/>
    <property type="match status" value="1"/>
</dbReference>
<dbReference type="RefSeq" id="WP_337330792.1">
    <property type="nucleotide sequence ID" value="NZ_JBBDGM010000002.1"/>
</dbReference>
<dbReference type="EMBL" id="JBBDGM010000002">
    <property type="protein sequence ID" value="MEJ1087109.1"/>
    <property type="molecule type" value="Genomic_DNA"/>
</dbReference>
<protein>
    <submittedName>
        <fullName evidence="2">ROK family protein</fullName>
    </submittedName>
</protein>
<dbReference type="SUPFAM" id="SSF53067">
    <property type="entry name" value="Actin-like ATPase domain"/>
    <property type="match status" value="1"/>
</dbReference>
<proteinExistence type="inferred from homology"/>
<gene>
    <name evidence="2" type="ORF">WDU99_02125</name>
</gene>
<evidence type="ECO:0000256" key="1">
    <source>
        <dbReference type="ARBA" id="ARBA00006479"/>
    </source>
</evidence>
<keyword evidence="3" id="KW-1185">Reference proteome</keyword>
<dbReference type="InterPro" id="IPR043129">
    <property type="entry name" value="ATPase_NBD"/>
</dbReference>
<dbReference type="Proteomes" id="UP001371224">
    <property type="component" value="Unassembled WGS sequence"/>
</dbReference>
<dbReference type="PANTHER" id="PTHR18964">
    <property type="entry name" value="ROK (REPRESSOR, ORF, KINASE) FAMILY"/>
    <property type="match status" value="1"/>
</dbReference>
<dbReference type="Pfam" id="PF00480">
    <property type="entry name" value="ROK"/>
    <property type="match status" value="1"/>
</dbReference>
<dbReference type="InterPro" id="IPR000600">
    <property type="entry name" value="ROK"/>
</dbReference>
<evidence type="ECO:0000313" key="3">
    <source>
        <dbReference type="Proteomes" id="UP001371224"/>
    </source>
</evidence>
<name>A0ABU8L8I8_9MICO</name>
<comment type="caution">
    <text evidence="2">The sequence shown here is derived from an EMBL/GenBank/DDBJ whole genome shotgun (WGS) entry which is preliminary data.</text>
</comment>
<evidence type="ECO:0000313" key="2">
    <source>
        <dbReference type="EMBL" id="MEJ1087109.1"/>
    </source>
</evidence>
<comment type="similarity">
    <text evidence="1">Belongs to the ROK (NagC/XylR) family.</text>
</comment>
<organism evidence="2 3">
    <name type="scientific">Microbacterium bandirmense</name>
    <dbReference type="NCBI Taxonomy" id="3122050"/>
    <lineage>
        <taxon>Bacteria</taxon>
        <taxon>Bacillati</taxon>
        <taxon>Actinomycetota</taxon>
        <taxon>Actinomycetes</taxon>
        <taxon>Micrococcales</taxon>
        <taxon>Microbacteriaceae</taxon>
        <taxon>Microbacterium</taxon>
    </lineage>
</organism>
<sequence>MTIANRHPGVRIGLDVGGTKIAGIARADDGTVLATVRSATGSGGEAVLSGILDAVHALRAQLDTVVELLSIGIGIPGLVDVAEGRVLHAVNLGVESLAISARVRDAIGVPCHVENDVKAAALGAASLRDDSAPIAYLNLGTGVAAGVVVDGRIWRGSRGTAGEVGHFVVDPNGRSCGCGQRGCIETLCGGGALARAWGRDGEWPVRDILDAAAVGDPTAIVLRDDLFRGVAAAVRALVLSFDVETVVIDGGLTALADRLESGIRAALRSDATTSPFLQSLRLDERIDMLPAHSPVAAIGAALLGTALADTTSFDKEIVPHG</sequence>
<accession>A0ABU8L8I8</accession>